<evidence type="ECO:0008006" key="3">
    <source>
        <dbReference type="Google" id="ProtNLM"/>
    </source>
</evidence>
<evidence type="ECO:0000313" key="2">
    <source>
        <dbReference type="Proteomes" id="UP001054945"/>
    </source>
</evidence>
<evidence type="ECO:0000313" key="1">
    <source>
        <dbReference type="EMBL" id="GIX70100.1"/>
    </source>
</evidence>
<dbReference type="Proteomes" id="UP001054945">
    <property type="component" value="Unassembled WGS sequence"/>
</dbReference>
<accession>A0AAV4ME12</accession>
<sequence length="85" mass="9358">MWFKVPTRLGVVIVPKCSRANSFIPGKIVSVCGPKKVPTRLGVVIVPKCSRANSFIPGKSFPFAVQRRYPSKNNMKEKLGGKPCK</sequence>
<comment type="caution">
    <text evidence="1">The sequence shown here is derived from an EMBL/GenBank/DDBJ whole genome shotgun (WGS) entry which is preliminary data.</text>
</comment>
<dbReference type="EMBL" id="BPLR01019648">
    <property type="protein sequence ID" value="GIX70100.1"/>
    <property type="molecule type" value="Genomic_DNA"/>
</dbReference>
<name>A0AAV4ME12_CAEEX</name>
<dbReference type="AlphaFoldDB" id="A0AAV4ME12"/>
<keyword evidence="2" id="KW-1185">Reference proteome</keyword>
<proteinExistence type="predicted"/>
<organism evidence="1 2">
    <name type="scientific">Caerostris extrusa</name>
    <name type="common">Bark spider</name>
    <name type="synonym">Caerostris bankana</name>
    <dbReference type="NCBI Taxonomy" id="172846"/>
    <lineage>
        <taxon>Eukaryota</taxon>
        <taxon>Metazoa</taxon>
        <taxon>Ecdysozoa</taxon>
        <taxon>Arthropoda</taxon>
        <taxon>Chelicerata</taxon>
        <taxon>Arachnida</taxon>
        <taxon>Araneae</taxon>
        <taxon>Araneomorphae</taxon>
        <taxon>Entelegynae</taxon>
        <taxon>Araneoidea</taxon>
        <taxon>Araneidae</taxon>
        <taxon>Caerostris</taxon>
    </lineage>
</organism>
<reference evidence="1 2" key="1">
    <citation type="submission" date="2021-06" db="EMBL/GenBank/DDBJ databases">
        <title>Caerostris extrusa draft genome.</title>
        <authorList>
            <person name="Kono N."/>
            <person name="Arakawa K."/>
        </authorList>
    </citation>
    <scope>NUCLEOTIDE SEQUENCE [LARGE SCALE GENOMIC DNA]</scope>
</reference>
<gene>
    <name evidence="1" type="ORF">CEXT_560581</name>
</gene>
<protein>
    <recommendedName>
        <fullName evidence="3">Ribosomal protein S12</fullName>
    </recommendedName>
</protein>